<feature type="region of interest" description="Disordered" evidence="1">
    <location>
        <begin position="1"/>
        <end position="29"/>
    </location>
</feature>
<reference evidence="2" key="2">
    <citation type="submission" date="2013-10" db="EMBL/GenBank/DDBJ databases">
        <authorList>
            <person name="Aslett M."/>
        </authorList>
    </citation>
    <scope>NUCLEOTIDE SEQUENCE</scope>
    <source>
        <strain evidence="2">Houghton</strain>
    </source>
</reference>
<gene>
    <name evidence="2" type="ORF">EAH_00000660</name>
</gene>
<feature type="compositionally biased region" description="Basic and acidic residues" evidence="1">
    <location>
        <begin position="992"/>
        <end position="1011"/>
    </location>
</feature>
<dbReference type="VEuPathDB" id="ToxoDB:EAH_00000660"/>
<dbReference type="OrthoDB" id="378365at2759"/>
<feature type="compositionally biased region" description="Polar residues" evidence="1">
    <location>
        <begin position="14"/>
        <end position="29"/>
    </location>
</feature>
<dbReference type="RefSeq" id="XP_013252164.1">
    <property type="nucleotide sequence ID" value="XM_013396710.1"/>
</dbReference>
<reference evidence="2" key="1">
    <citation type="submission" date="2013-10" db="EMBL/GenBank/DDBJ databases">
        <title>Genomic analysis of the causative agents of coccidiosis in chickens.</title>
        <authorList>
            <person name="Reid A.J."/>
            <person name="Blake D."/>
            <person name="Billington K."/>
            <person name="Browne H."/>
            <person name="Dunn M."/>
            <person name="Hung S."/>
            <person name="Kawahara F."/>
            <person name="Miranda-Saavedra D."/>
            <person name="Mourier T."/>
            <person name="Nagra H."/>
            <person name="Otto T.D."/>
            <person name="Rawlings N."/>
            <person name="Sanchez A."/>
            <person name="Sanders M."/>
            <person name="Subramaniam C."/>
            <person name="Tay Y."/>
            <person name="Dear P."/>
            <person name="Doerig C."/>
            <person name="Gruber A."/>
            <person name="Parkinson J."/>
            <person name="Shirley M."/>
            <person name="Wan K.L."/>
            <person name="Berriman M."/>
            <person name="Tomley F."/>
            <person name="Pain A."/>
        </authorList>
    </citation>
    <scope>NUCLEOTIDE SEQUENCE</scope>
    <source>
        <strain evidence="2">Houghton</strain>
    </source>
</reference>
<accession>U6GBH9</accession>
<feature type="compositionally biased region" description="Polar residues" evidence="1">
    <location>
        <begin position="468"/>
        <end position="477"/>
    </location>
</feature>
<dbReference type="Gene3D" id="1.20.5.2050">
    <property type="match status" value="2"/>
</dbReference>
<feature type="region of interest" description="Disordered" evidence="1">
    <location>
        <begin position="468"/>
        <end position="528"/>
    </location>
</feature>
<proteinExistence type="predicted"/>
<feature type="compositionally biased region" description="Polar residues" evidence="1">
    <location>
        <begin position="515"/>
        <end position="528"/>
    </location>
</feature>
<feature type="compositionally biased region" description="Polar residues" evidence="1">
    <location>
        <begin position="649"/>
        <end position="669"/>
    </location>
</feature>
<organism evidence="2 3">
    <name type="scientific">Eimeria acervulina</name>
    <name type="common">Coccidian parasite</name>
    <dbReference type="NCBI Taxonomy" id="5801"/>
    <lineage>
        <taxon>Eukaryota</taxon>
        <taxon>Sar</taxon>
        <taxon>Alveolata</taxon>
        <taxon>Apicomplexa</taxon>
        <taxon>Conoidasida</taxon>
        <taxon>Coccidia</taxon>
        <taxon>Eucoccidiorida</taxon>
        <taxon>Eimeriorina</taxon>
        <taxon>Eimeriidae</taxon>
        <taxon>Eimeria</taxon>
    </lineage>
</organism>
<dbReference type="EMBL" id="HG670679">
    <property type="protein sequence ID" value="CDI77495.1"/>
    <property type="molecule type" value="Genomic_DNA"/>
</dbReference>
<evidence type="ECO:0000313" key="2">
    <source>
        <dbReference type="EMBL" id="CDI77495.1"/>
    </source>
</evidence>
<feature type="region of interest" description="Disordered" evidence="1">
    <location>
        <begin position="987"/>
        <end position="1019"/>
    </location>
</feature>
<sequence>MPLIPFSSPEHSPAASTILSPPVTSQHSTDNILSSASAPWFQNPAVPSRYCEGQTQKYGSEHDSNCKSSILPPSSYAKSSSYPGQKLVLPALAEASAEECTSDSSVSTAGEATDCAPSRWLENMSTESSQDITIEKELFSPTKYHKVATKRMALMQIEECPTKASARSLFWPLRNSNTTQAASPSWTSSCEKTIPGGLHSQWNVMDLSREQVDCNSLAKSPSLCESIETFAASARLAKGGIGIRSGSALPSMEYLDDADDGRAWLDHLEKLRGGAPKEEYKRERSRVVDALIRRAATYPKVSGIYFDKHQLRWSVGWAHNGRRAAKYFPVKLFGMREGYDMAVSFKSTKTVPLEPSTPLLTNSIQAADGPASTAMRSENGSTRSIMAGGPATRVEKSLVSFTADAPVALSLQPQPEIAGATSLCSRTWQEKFRLFSPCYSEIPLAASCLMLTPDSQASSDGKIAEISATTTTRTGVQIPSGRPERVIPPSQPISCTAGSDKEENTGRMPDAHASAPSSPGRTADTTVHSLPCLRPPHSQWPFTSVSEIDQLKLSAHFTATGGKMGPQSVVEGRFLTSDVCCMDSTQESMPQVAGVLMTAPPFAPQHPHDSGQTRDGEKPLCCRNPLELCGVNNSTEASVSVVSAASTVGNPESTAATSDCSPQTSSSAAYGQGGTAGWPSWQSHELNELGGLNGEGPSQDDAPAVDLPAAMKMLRPPCNSIHGVSPCHRAQVPSQPVMNDRKDVLPYHQNVLTGNFQERELLLGTTVRYERLRMHHIQQIHHTPGIHFDKHSLRWKATWYDISGHRKAKYFPIAIGTMPDSSADRQLSVLQSLTDSGYDEERDKRLSKASGKRRAEYFPIRHFGFLGARLLAVNARRKMEKFCSQASVGDDANEKFKKKTLSQHDLSGVGEGATEEVDSFESHTAKEACVQDLWNKYVVETLHRKDVPKSRHFSTTGDTFFSLAGGLRAAEEQIGGEASWVDTNCKTADASPHADEAESKPLSSQDEKGSKSDSPVGPAWSCQESVTHFTSRLVVWIVVGSCNIAQRSGLACDKIRPADPAGDMRSNTFFCRYASLQTSE</sequence>
<keyword evidence="3" id="KW-1185">Reference proteome</keyword>
<dbReference type="AlphaFoldDB" id="U6GBH9"/>
<evidence type="ECO:0000256" key="1">
    <source>
        <dbReference type="SAM" id="MobiDB-lite"/>
    </source>
</evidence>
<protein>
    <submittedName>
        <fullName evidence="2">Uncharacterized protein</fullName>
    </submittedName>
</protein>
<evidence type="ECO:0000313" key="3">
    <source>
        <dbReference type="Proteomes" id="UP000018050"/>
    </source>
</evidence>
<dbReference type="GeneID" id="25268136"/>
<dbReference type="Proteomes" id="UP000018050">
    <property type="component" value="Unassembled WGS sequence"/>
</dbReference>
<feature type="region of interest" description="Disordered" evidence="1">
    <location>
        <begin position="648"/>
        <end position="704"/>
    </location>
</feature>
<name>U6GBH9_EIMAC</name>